<accession>A0A0D0CC63</accession>
<dbReference type="EMBL" id="KN834776">
    <property type="protein sequence ID" value="KIK60089.1"/>
    <property type="molecule type" value="Genomic_DNA"/>
</dbReference>
<reference evidence="2 3" key="1">
    <citation type="submission" date="2014-04" db="EMBL/GenBank/DDBJ databases">
        <title>Evolutionary Origins and Diversification of the Mycorrhizal Mutualists.</title>
        <authorList>
            <consortium name="DOE Joint Genome Institute"/>
            <consortium name="Mycorrhizal Genomics Consortium"/>
            <person name="Kohler A."/>
            <person name="Kuo A."/>
            <person name="Nagy L.G."/>
            <person name="Floudas D."/>
            <person name="Copeland A."/>
            <person name="Barry K.W."/>
            <person name="Cichocki N."/>
            <person name="Veneault-Fourrey C."/>
            <person name="LaButti K."/>
            <person name="Lindquist E.A."/>
            <person name="Lipzen A."/>
            <person name="Lundell T."/>
            <person name="Morin E."/>
            <person name="Murat C."/>
            <person name="Riley R."/>
            <person name="Ohm R."/>
            <person name="Sun H."/>
            <person name="Tunlid A."/>
            <person name="Henrissat B."/>
            <person name="Grigoriev I.V."/>
            <person name="Hibbett D.S."/>
            <person name="Martin F."/>
        </authorList>
    </citation>
    <scope>NUCLEOTIDE SEQUENCE [LARGE SCALE GENOMIC DNA]</scope>
    <source>
        <strain evidence="2 3">FD-317 M1</strain>
    </source>
</reference>
<organism evidence="2 3">
    <name type="scientific">Collybiopsis luxurians FD-317 M1</name>
    <dbReference type="NCBI Taxonomy" id="944289"/>
    <lineage>
        <taxon>Eukaryota</taxon>
        <taxon>Fungi</taxon>
        <taxon>Dikarya</taxon>
        <taxon>Basidiomycota</taxon>
        <taxon>Agaricomycotina</taxon>
        <taxon>Agaricomycetes</taxon>
        <taxon>Agaricomycetidae</taxon>
        <taxon>Agaricales</taxon>
        <taxon>Marasmiineae</taxon>
        <taxon>Omphalotaceae</taxon>
        <taxon>Collybiopsis</taxon>
        <taxon>Collybiopsis luxurians</taxon>
    </lineage>
</organism>
<keyword evidence="3" id="KW-1185">Reference proteome</keyword>
<protein>
    <submittedName>
        <fullName evidence="2">Uncharacterized protein</fullName>
    </submittedName>
</protein>
<dbReference type="HOGENOM" id="CLU_959944_0_0_1"/>
<gene>
    <name evidence="2" type="ORF">GYMLUDRAFT_244534</name>
</gene>
<proteinExistence type="predicted"/>
<feature type="compositionally biased region" description="Polar residues" evidence="1">
    <location>
        <begin position="1"/>
        <end position="17"/>
    </location>
</feature>
<name>A0A0D0CC63_9AGAR</name>
<evidence type="ECO:0000313" key="3">
    <source>
        <dbReference type="Proteomes" id="UP000053593"/>
    </source>
</evidence>
<dbReference type="Proteomes" id="UP000053593">
    <property type="component" value="Unassembled WGS sequence"/>
</dbReference>
<dbReference type="AlphaFoldDB" id="A0A0D0CC63"/>
<feature type="region of interest" description="Disordered" evidence="1">
    <location>
        <begin position="1"/>
        <end position="21"/>
    </location>
</feature>
<sequence>MQHSLTHSQVESQQQDQMEPVPPFISSLSVEELEIESNALENEHGLQDLTQNSFSYISSFLAAHSVPKLAKLYAALYHEKYKASIEGCIISQDLHLMQVIFWEQLWHLKADPLAFLDNDEHPEPGNWFIALCLHFFCLLNNSPKHHVVTLDAHNYISGEVPIPGVTLYNWCRLGQASLDRMAASIHQVECCFVAWIFPEPLDFQKQHIEVEFLWLLIDHIGPEILVVKAIGQAAEGLSFQLLGWKYTNFPGEGARQDSEQELFQWISISLERCIKSHNHGIIARNADKVL</sequence>
<evidence type="ECO:0000313" key="2">
    <source>
        <dbReference type="EMBL" id="KIK60089.1"/>
    </source>
</evidence>
<evidence type="ECO:0000256" key="1">
    <source>
        <dbReference type="SAM" id="MobiDB-lite"/>
    </source>
</evidence>